<dbReference type="GeneID" id="97180322"/>
<reference evidence="2 4" key="1">
    <citation type="submission" date="2018-06" db="EMBL/GenBank/DDBJ databases">
        <authorList>
            <consortium name="Pathogen Informatics"/>
            <person name="Doyle S."/>
        </authorList>
    </citation>
    <scope>NUCLEOTIDE SEQUENCE [LARGE SCALE GENOMIC DNA]</scope>
    <source>
        <strain evidence="2 4">NCTC11343</strain>
    </source>
</reference>
<sequence>MTKQQRINAFVKLGERLQERPDDLIQIIQFAQHKNPWYTPQNVERAIQAIAANLTIEKLNHWLAPYPDLNSTKIVGLILAGNIPLVGFHDMLSVLISGFRAKIKVSSDDAGLTSYVLRLLKQIDPSFTDAFEIVDKLKDFDLVIATGSNNSSRYFDYYFGTKPHIIRRNRNSVAIIGGQESPDQLESLGHDIFDYFGLGCRSVSKLFIPKDYPIAHFFEGIAAFNNVTEHFKYNNNYDYNKSIYLINGDKHFDNGFLLLKEDERTASPLAVVYYETYETLAEVENKLQLAQENIQCVVSEIALNVPSPVFRFGESQCPALDDFADGVNTLDFLFANQ</sequence>
<dbReference type="RefSeq" id="WP_112376359.1">
    <property type="nucleotide sequence ID" value="NZ_CP068086.1"/>
</dbReference>
<name>A0A2X2LNU0_SPHMU</name>
<dbReference type="InterPro" id="IPR016161">
    <property type="entry name" value="Ald_DH/histidinol_DH"/>
</dbReference>
<proteinExistence type="predicted"/>
<dbReference type="GO" id="GO:0003995">
    <property type="term" value="F:acyl-CoA dehydrogenase activity"/>
    <property type="evidence" value="ECO:0007669"/>
    <property type="project" value="InterPro"/>
</dbReference>
<gene>
    <name evidence="2" type="ORF">NCTC11343_05551</name>
    <name evidence="3" type="ORF">SPHINGO8BC_70098</name>
</gene>
<evidence type="ECO:0000256" key="1">
    <source>
        <dbReference type="ARBA" id="ARBA00022857"/>
    </source>
</evidence>
<dbReference type="EMBL" id="UAUU01000011">
    <property type="protein sequence ID" value="SPZ94759.1"/>
    <property type="molecule type" value="Genomic_DNA"/>
</dbReference>
<evidence type="ECO:0000313" key="3">
    <source>
        <dbReference type="EMBL" id="VXD06638.1"/>
    </source>
</evidence>
<evidence type="ECO:0000313" key="5">
    <source>
        <dbReference type="Proteomes" id="UP000432350"/>
    </source>
</evidence>
<evidence type="ECO:0000313" key="2">
    <source>
        <dbReference type="EMBL" id="SPZ94759.1"/>
    </source>
</evidence>
<accession>A0A654DMJ5</accession>
<dbReference type="Proteomes" id="UP000432350">
    <property type="component" value="Unassembled WGS sequence"/>
</dbReference>
<accession>A0A2X2LNU0</accession>
<protein>
    <submittedName>
        <fullName evidence="2 3">Acyl-CoA reductase</fullName>
    </submittedName>
</protein>
<dbReference type="Proteomes" id="UP000251241">
    <property type="component" value="Unassembled WGS sequence"/>
</dbReference>
<dbReference type="EMBL" id="CABWMV010000026">
    <property type="protein sequence ID" value="VXD06638.1"/>
    <property type="molecule type" value="Genomic_DNA"/>
</dbReference>
<organism evidence="2 4">
    <name type="scientific">Sphingobacterium multivorum</name>
    <dbReference type="NCBI Taxonomy" id="28454"/>
    <lineage>
        <taxon>Bacteria</taxon>
        <taxon>Pseudomonadati</taxon>
        <taxon>Bacteroidota</taxon>
        <taxon>Sphingobacteriia</taxon>
        <taxon>Sphingobacteriales</taxon>
        <taxon>Sphingobacteriaceae</taxon>
        <taxon>Sphingobacterium</taxon>
    </lineage>
</organism>
<reference evidence="3 5" key="2">
    <citation type="submission" date="2019-10" db="EMBL/GenBank/DDBJ databases">
        <authorList>
            <person name="Karimi E."/>
        </authorList>
    </citation>
    <scope>NUCLEOTIDE SEQUENCE [LARGE SCALE GENOMIC DNA]</scope>
    <source>
        <strain evidence="3">Sphingobacterium sp. 8BC</strain>
    </source>
</reference>
<dbReference type="InterPro" id="IPR008670">
    <property type="entry name" value="CoA_reduct_LuxC"/>
</dbReference>
<dbReference type="SUPFAM" id="SSF53720">
    <property type="entry name" value="ALDH-like"/>
    <property type="match status" value="1"/>
</dbReference>
<dbReference type="GO" id="GO:0008218">
    <property type="term" value="P:bioluminescence"/>
    <property type="evidence" value="ECO:0007669"/>
    <property type="project" value="InterPro"/>
</dbReference>
<evidence type="ECO:0000313" key="4">
    <source>
        <dbReference type="Proteomes" id="UP000251241"/>
    </source>
</evidence>
<keyword evidence="1" id="KW-0521">NADP</keyword>
<dbReference type="AlphaFoldDB" id="A0A2X2LNU0"/>
<dbReference type="Pfam" id="PF05893">
    <property type="entry name" value="LuxC"/>
    <property type="match status" value="1"/>
</dbReference>